<sequence>MKIVLSLLLIIVYDIKTEAQVCSRPIIKKGHVYIYRATSKIIVNVMSCVLYDRNAPHYDVSENCVKAFSSGFYVDRNQVVHRLGREEPFLRLEQYTTTAYPLKDEIVLRSGTICRYSRGFCYDPSVNINYAVVWKVEPVIKGMCPDKLQQIFDGRVDIWTLPTNLTYLFYYDLKLDLSFAVRLVDYSVCQNKQLWYIEDNDYVVSFSKFGNQNRPTKTINKPVFPLRSKKLVTEAILEDCDLKIASSDLNLQIQAQYFNDPKYLGAILQVYQQIILDNKHSLVALNSRISTMETIINLNQTVIQHIQMGKSEIPVDKVFVEMLNKNKEFEESLNAVKVGTLDLSEKANEFSNRMNFLRGAVTLLNVSNKRVEQNIEHFKTEMNQKIVDLFGFWKNRGNDIDRLENVIRNLDFKVEVIRYNTSKNFLHTLMLKQETNGLIHELQKDNIILASTIDGIKSHLLKLENSVESATRISVNFTNVLEKILEIEKTINQQVNDITKLKSDIEILVAFKQKYTELNDTIIKKVNMVDNKIESLTNLFNLYKKDQHICHTTLNGTAPSDSNEKTNIHMSIINNTITSKINEIQTVLNEQMKTLSKELSELKKEFGEIVEQIARQEAQRLKQLEDKLTTDRKRIYSKFNDIEAKFNKAAAELFKNITDLVNNAEKRINENMRKAKTNILQEAGLYADVSFVKKKTFDEEIEKIKQNVTAAITNVQQNFTQKLNLENMVKENVEFINDTIKKKDNIYEEKFQKLENNMKGISKVVDKTITDKIKAALLSYKNSSAVCDETVLNLEKNISQKFTDLKLELENSKKQENDKIENKIDALDTKIMQTEKNFAKQNMTSQKIDKILDDLKQDKGSINDKLKTHQSAINNLQNEMADLDKKIAGNTEINHQLESINKTLVNHVEFLQKEVKRIENKLDDAHSDTLKFVNKAENEIKTNFNEQSTKISNLILEINTVKNRFAEQKFGIK</sequence>
<accession>A0A9N9T002</accession>
<evidence type="ECO:0000256" key="1">
    <source>
        <dbReference type="SAM" id="Coils"/>
    </source>
</evidence>
<keyword evidence="4" id="KW-1185">Reference proteome</keyword>
<feature type="chain" id="PRO_5040434568" evidence="2">
    <location>
        <begin position="20"/>
        <end position="973"/>
    </location>
</feature>
<protein>
    <submittedName>
        <fullName evidence="3">Uncharacterized protein</fullName>
    </submittedName>
</protein>
<dbReference type="EMBL" id="OU898279">
    <property type="protein sequence ID" value="CAG9832947.1"/>
    <property type="molecule type" value="Genomic_DNA"/>
</dbReference>
<name>A0A9N9T002_DIABA</name>
<feature type="coiled-coil region" evidence="1">
    <location>
        <begin position="806"/>
        <end position="928"/>
    </location>
</feature>
<reference evidence="3" key="1">
    <citation type="submission" date="2022-01" db="EMBL/GenBank/DDBJ databases">
        <authorList>
            <person name="King R."/>
        </authorList>
    </citation>
    <scope>NUCLEOTIDE SEQUENCE</scope>
</reference>
<keyword evidence="2" id="KW-0732">Signal</keyword>
<evidence type="ECO:0000313" key="3">
    <source>
        <dbReference type="EMBL" id="CAG9832947.1"/>
    </source>
</evidence>
<keyword evidence="1" id="KW-0175">Coiled coil</keyword>
<evidence type="ECO:0000313" key="4">
    <source>
        <dbReference type="Proteomes" id="UP001153709"/>
    </source>
</evidence>
<feature type="signal peptide" evidence="2">
    <location>
        <begin position="1"/>
        <end position="19"/>
    </location>
</feature>
<organism evidence="3 4">
    <name type="scientific">Diabrotica balteata</name>
    <name type="common">Banded cucumber beetle</name>
    <dbReference type="NCBI Taxonomy" id="107213"/>
    <lineage>
        <taxon>Eukaryota</taxon>
        <taxon>Metazoa</taxon>
        <taxon>Ecdysozoa</taxon>
        <taxon>Arthropoda</taxon>
        <taxon>Hexapoda</taxon>
        <taxon>Insecta</taxon>
        <taxon>Pterygota</taxon>
        <taxon>Neoptera</taxon>
        <taxon>Endopterygota</taxon>
        <taxon>Coleoptera</taxon>
        <taxon>Polyphaga</taxon>
        <taxon>Cucujiformia</taxon>
        <taxon>Chrysomeloidea</taxon>
        <taxon>Chrysomelidae</taxon>
        <taxon>Galerucinae</taxon>
        <taxon>Diabroticina</taxon>
        <taxon>Diabroticites</taxon>
        <taxon>Diabrotica</taxon>
    </lineage>
</organism>
<proteinExistence type="predicted"/>
<dbReference type="OrthoDB" id="6728260at2759"/>
<dbReference type="Gene3D" id="1.20.120.20">
    <property type="entry name" value="Apolipoprotein"/>
    <property type="match status" value="1"/>
</dbReference>
<dbReference type="AlphaFoldDB" id="A0A9N9T002"/>
<evidence type="ECO:0000256" key="2">
    <source>
        <dbReference type="SAM" id="SignalP"/>
    </source>
</evidence>
<dbReference type="Proteomes" id="UP001153709">
    <property type="component" value="Chromosome 4"/>
</dbReference>
<feature type="coiled-coil region" evidence="1">
    <location>
        <begin position="585"/>
        <end position="634"/>
    </location>
</feature>
<gene>
    <name evidence="3" type="ORF">DIABBA_LOCUS6385</name>
</gene>